<evidence type="ECO:0000256" key="1">
    <source>
        <dbReference type="ARBA" id="ARBA00007345"/>
    </source>
</evidence>
<dbReference type="NCBIfam" id="TIGR01050">
    <property type="entry name" value="rpsS_bact"/>
    <property type="match status" value="1"/>
</dbReference>
<dbReference type="GO" id="GO:0005737">
    <property type="term" value="C:cytoplasm"/>
    <property type="evidence" value="ECO:0007669"/>
    <property type="project" value="UniProtKB-ARBA"/>
</dbReference>
<evidence type="ECO:0000256" key="5">
    <source>
        <dbReference type="ARBA" id="ARBA00023274"/>
    </source>
</evidence>
<comment type="function">
    <text evidence="7">Protein S19 forms a complex with S13 that binds strongly to the 16S ribosomal RNA.</text>
</comment>
<dbReference type="InterPro" id="IPR002222">
    <property type="entry name" value="Ribosomal_uS19"/>
</dbReference>
<gene>
    <name evidence="7" type="primary">rpsS</name>
    <name evidence="9" type="ORF">ACMU_17085</name>
</gene>
<evidence type="ECO:0000256" key="6">
    <source>
        <dbReference type="ARBA" id="ARBA00035163"/>
    </source>
</evidence>
<sequence length="92" mass="10566">MSRSVWKGPFVDSYVLKKAEKTRESGRNEVIKIWSRRSTILPQFVGLTFGVYNGQKHIPVNVSEDMIGQKFGEYAPTRTYYGHAADKKAKRK</sequence>
<keyword evidence="3 7" id="KW-0694">RNA-binding</keyword>
<dbReference type="GO" id="GO:0003735">
    <property type="term" value="F:structural constituent of ribosome"/>
    <property type="evidence" value="ECO:0007669"/>
    <property type="project" value="InterPro"/>
</dbReference>
<organism evidence="9 10">
    <name type="scientific">Actibacterium mucosum KCTC 23349</name>
    <dbReference type="NCBI Taxonomy" id="1454373"/>
    <lineage>
        <taxon>Bacteria</taxon>
        <taxon>Pseudomonadati</taxon>
        <taxon>Pseudomonadota</taxon>
        <taxon>Alphaproteobacteria</taxon>
        <taxon>Rhodobacterales</taxon>
        <taxon>Roseobacteraceae</taxon>
        <taxon>Actibacterium</taxon>
    </lineage>
</organism>
<dbReference type="InterPro" id="IPR023575">
    <property type="entry name" value="Ribosomal_uS19_SF"/>
</dbReference>
<dbReference type="PROSITE" id="PS00323">
    <property type="entry name" value="RIBOSOMAL_S19"/>
    <property type="match status" value="1"/>
</dbReference>
<keyword evidence="2 7" id="KW-0699">rRNA-binding</keyword>
<dbReference type="GO" id="GO:0000028">
    <property type="term" value="P:ribosomal small subunit assembly"/>
    <property type="evidence" value="ECO:0007669"/>
    <property type="project" value="TreeGrafter"/>
</dbReference>
<dbReference type="GO" id="GO:0019843">
    <property type="term" value="F:rRNA binding"/>
    <property type="evidence" value="ECO:0007669"/>
    <property type="project" value="UniProtKB-UniRule"/>
</dbReference>
<dbReference type="AlphaFoldDB" id="A0A037ZEB3"/>
<protein>
    <recommendedName>
        <fullName evidence="6 7">Small ribosomal subunit protein uS19</fullName>
    </recommendedName>
</protein>
<evidence type="ECO:0000256" key="2">
    <source>
        <dbReference type="ARBA" id="ARBA00022730"/>
    </source>
</evidence>
<comment type="similarity">
    <text evidence="1 7 8">Belongs to the universal ribosomal protein uS19 family.</text>
</comment>
<comment type="caution">
    <text evidence="9">The sequence shown here is derived from an EMBL/GenBank/DDBJ whole genome shotgun (WGS) entry which is preliminary data.</text>
</comment>
<name>A0A037ZEB3_9RHOB</name>
<dbReference type="GO" id="GO:0006412">
    <property type="term" value="P:translation"/>
    <property type="evidence" value="ECO:0007669"/>
    <property type="project" value="UniProtKB-UniRule"/>
</dbReference>
<proteinExistence type="inferred from homology"/>
<evidence type="ECO:0000256" key="8">
    <source>
        <dbReference type="RuleBase" id="RU003485"/>
    </source>
</evidence>
<dbReference type="InterPro" id="IPR020934">
    <property type="entry name" value="Ribosomal_uS19_CS"/>
</dbReference>
<evidence type="ECO:0000313" key="10">
    <source>
        <dbReference type="Proteomes" id="UP000026249"/>
    </source>
</evidence>
<dbReference type="HAMAP" id="MF_00531">
    <property type="entry name" value="Ribosomal_uS19"/>
    <property type="match status" value="1"/>
</dbReference>
<evidence type="ECO:0000313" key="9">
    <source>
        <dbReference type="EMBL" id="KAJ54829.1"/>
    </source>
</evidence>
<dbReference type="PANTHER" id="PTHR11880:SF8">
    <property type="entry name" value="SMALL RIBOSOMAL SUBUNIT PROTEIN US19M"/>
    <property type="match status" value="1"/>
</dbReference>
<dbReference type="Proteomes" id="UP000026249">
    <property type="component" value="Unassembled WGS sequence"/>
</dbReference>
<dbReference type="PIRSF" id="PIRSF002144">
    <property type="entry name" value="Ribosomal_S19"/>
    <property type="match status" value="1"/>
</dbReference>
<dbReference type="EMBL" id="JFKE01000006">
    <property type="protein sequence ID" value="KAJ54829.1"/>
    <property type="molecule type" value="Genomic_DNA"/>
</dbReference>
<dbReference type="PRINTS" id="PR00975">
    <property type="entry name" value="RIBOSOMALS19"/>
</dbReference>
<dbReference type="FunFam" id="3.30.860.10:FF:000001">
    <property type="entry name" value="30S ribosomal protein S19"/>
    <property type="match status" value="1"/>
</dbReference>
<accession>A0A037ZEB3</accession>
<dbReference type="InterPro" id="IPR005732">
    <property type="entry name" value="Ribosomal_uS19_bac-type"/>
</dbReference>
<dbReference type="Gene3D" id="3.30.860.10">
    <property type="entry name" value="30s Ribosomal Protein S19, Chain A"/>
    <property type="match status" value="1"/>
</dbReference>
<dbReference type="PANTHER" id="PTHR11880">
    <property type="entry name" value="RIBOSOMAL PROTEIN S19P FAMILY MEMBER"/>
    <property type="match status" value="1"/>
</dbReference>
<evidence type="ECO:0000256" key="7">
    <source>
        <dbReference type="HAMAP-Rule" id="MF_00531"/>
    </source>
</evidence>
<keyword evidence="5 7" id="KW-0687">Ribonucleoprotein</keyword>
<dbReference type="STRING" id="1454373.ACMU_17085"/>
<dbReference type="SUPFAM" id="SSF54570">
    <property type="entry name" value="Ribosomal protein S19"/>
    <property type="match status" value="1"/>
</dbReference>
<evidence type="ECO:0000256" key="3">
    <source>
        <dbReference type="ARBA" id="ARBA00022884"/>
    </source>
</evidence>
<dbReference type="RefSeq" id="WP_035261069.1">
    <property type="nucleotide sequence ID" value="NZ_JFKE01000006.1"/>
</dbReference>
<dbReference type="OrthoDB" id="9797833at2"/>
<dbReference type="Pfam" id="PF00203">
    <property type="entry name" value="Ribosomal_S19"/>
    <property type="match status" value="1"/>
</dbReference>
<reference evidence="9 10" key="1">
    <citation type="submission" date="2014-03" db="EMBL/GenBank/DDBJ databases">
        <title>Draft Genome Sequence of Actibacterium mucosum KCTC 23349, a Marine Alphaproteobacterium with Complex Ionic Requirements Isolated from Mediterranean Seawater at Malvarrosa Beach, Valencia, Spain.</title>
        <authorList>
            <person name="Arahal D.R."/>
            <person name="Shao Z."/>
            <person name="Lai Q."/>
            <person name="Pujalte M.J."/>
        </authorList>
    </citation>
    <scope>NUCLEOTIDE SEQUENCE [LARGE SCALE GENOMIC DNA]</scope>
    <source>
        <strain evidence="9 10">KCTC 23349</strain>
    </source>
</reference>
<keyword evidence="4 7" id="KW-0689">Ribosomal protein</keyword>
<keyword evidence="10" id="KW-1185">Reference proteome</keyword>
<dbReference type="GO" id="GO:0015935">
    <property type="term" value="C:small ribosomal subunit"/>
    <property type="evidence" value="ECO:0007669"/>
    <property type="project" value="InterPro"/>
</dbReference>
<evidence type="ECO:0000256" key="4">
    <source>
        <dbReference type="ARBA" id="ARBA00022980"/>
    </source>
</evidence>